<evidence type="ECO:0000313" key="1">
    <source>
        <dbReference type="EMBL" id="SVD23502.1"/>
    </source>
</evidence>
<feature type="non-terminal residue" evidence="1">
    <location>
        <position position="66"/>
    </location>
</feature>
<gene>
    <name evidence="1" type="ORF">METZ01_LOCUS376356</name>
</gene>
<proteinExistence type="predicted"/>
<sequence>VIVTEPVTTGEEFTEAVRHLIGAHKPDLVWLDPLLSFIGDDISKQDVCSYFLRNLLNPIAFEAGVT</sequence>
<dbReference type="AlphaFoldDB" id="A0A382TP26"/>
<protein>
    <submittedName>
        <fullName evidence="1">Uncharacterized protein</fullName>
    </submittedName>
</protein>
<dbReference type="EMBL" id="UINC01137892">
    <property type="protein sequence ID" value="SVD23502.1"/>
    <property type="molecule type" value="Genomic_DNA"/>
</dbReference>
<reference evidence="1" key="1">
    <citation type="submission" date="2018-05" db="EMBL/GenBank/DDBJ databases">
        <authorList>
            <person name="Lanie J.A."/>
            <person name="Ng W.-L."/>
            <person name="Kazmierczak K.M."/>
            <person name="Andrzejewski T.M."/>
            <person name="Davidsen T.M."/>
            <person name="Wayne K.J."/>
            <person name="Tettelin H."/>
            <person name="Glass J.I."/>
            <person name="Rusch D."/>
            <person name="Podicherti R."/>
            <person name="Tsui H.-C.T."/>
            <person name="Winkler M.E."/>
        </authorList>
    </citation>
    <scope>NUCLEOTIDE SEQUENCE</scope>
</reference>
<organism evidence="1">
    <name type="scientific">marine metagenome</name>
    <dbReference type="NCBI Taxonomy" id="408172"/>
    <lineage>
        <taxon>unclassified sequences</taxon>
        <taxon>metagenomes</taxon>
        <taxon>ecological metagenomes</taxon>
    </lineage>
</organism>
<feature type="non-terminal residue" evidence="1">
    <location>
        <position position="1"/>
    </location>
</feature>
<accession>A0A382TP26</accession>
<name>A0A382TP26_9ZZZZ</name>